<evidence type="ECO:0000313" key="3">
    <source>
        <dbReference type="Proteomes" id="UP001607303"/>
    </source>
</evidence>
<reference evidence="2 3" key="1">
    <citation type="journal article" date="2024" name="Ann. Entomol. Soc. Am.">
        <title>Genomic analyses of the southern and eastern yellowjacket wasps (Hymenoptera: Vespidae) reveal evolutionary signatures of social life.</title>
        <authorList>
            <person name="Catto M.A."/>
            <person name="Caine P.B."/>
            <person name="Orr S.E."/>
            <person name="Hunt B.G."/>
            <person name="Goodisman M.A.D."/>
        </authorList>
    </citation>
    <scope>NUCLEOTIDE SEQUENCE [LARGE SCALE GENOMIC DNA]</scope>
    <source>
        <strain evidence="2">232</strain>
        <tissue evidence="2">Head and thorax</tissue>
    </source>
</reference>
<evidence type="ECO:0000256" key="1">
    <source>
        <dbReference type="SAM" id="MobiDB-lite"/>
    </source>
</evidence>
<comment type="caution">
    <text evidence="2">The sequence shown here is derived from an EMBL/GenBank/DDBJ whole genome shotgun (WGS) entry which is preliminary data.</text>
</comment>
<dbReference type="AlphaFoldDB" id="A0ABD2B4V5"/>
<sequence length="70" mass="7965">MKFNVTNSLMNDLSLVTKNTLWKGVHIIVLRLDEYIDDDVDDDVDDDDDDDDVDNATTTTTTTTRLRTLS</sequence>
<gene>
    <name evidence="2" type="ORF">V1477_017036</name>
</gene>
<keyword evidence="3" id="KW-1185">Reference proteome</keyword>
<dbReference type="EMBL" id="JAYRBN010000100">
    <property type="protein sequence ID" value="KAL2727760.1"/>
    <property type="molecule type" value="Genomic_DNA"/>
</dbReference>
<feature type="region of interest" description="Disordered" evidence="1">
    <location>
        <begin position="43"/>
        <end position="70"/>
    </location>
</feature>
<feature type="compositionally biased region" description="Acidic residues" evidence="1">
    <location>
        <begin position="43"/>
        <end position="54"/>
    </location>
</feature>
<organism evidence="2 3">
    <name type="scientific">Vespula maculifrons</name>
    <name type="common">Eastern yellow jacket</name>
    <name type="synonym">Wasp</name>
    <dbReference type="NCBI Taxonomy" id="7453"/>
    <lineage>
        <taxon>Eukaryota</taxon>
        <taxon>Metazoa</taxon>
        <taxon>Ecdysozoa</taxon>
        <taxon>Arthropoda</taxon>
        <taxon>Hexapoda</taxon>
        <taxon>Insecta</taxon>
        <taxon>Pterygota</taxon>
        <taxon>Neoptera</taxon>
        <taxon>Endopterygota</taxon>
        <taxon>Hymenoptera</taxon>
        <taxon>Apocrita</taxon>
        <taxon>Aculeata</taxon>
        <taxon>Vespoidea</taxon>
        <taxon>Vespidae</taxon>
        <taxon>Vespinae</taxon>
        <taxon>Vespula</taxon>
    </lineage>
</organism>
<name>A0ABD2B4V5_VESMC</name>
<dbReference type="Proteomes" id="UP001607303">
    <property type="component" value="Unassembled WGS sequence"/>
</dbReference>
<proteinExistence type="predicted"/>
<protein>
    <submittedName>
        <fullName evidence="2">Uncharacterized protein</fullName>
    </submittedName>
</protein>
<evidence type="ECO:0000313" key="2">
    <source>
        <dbReference type="EMBL" id="KAL2727760.1"/>
    </source>
</evidence>
<accession>A0ABD2B4V5</accession>
<feature type="compositionally biased region" description="Low complexity" evidence="1">
    <location>
        <begin position="55"/>
        <end position="64"/>
    </location>
</feature>